<feature type="compositionally biased region" description="Pro residues" evidence="1">
    <location>
        <begin position="127"/>
        <end position="136"/>
    </location>
</feature>
<feature type="compositionally biased region" description="Basic residues" evidence="1">
    <location>
        <begin position="117"/>
        <end position="126"/>
    </location>
</feature>
<dbReference type="GO" id="GO:0016829">
    <property type="term" value="F:lyase activity"/>
    <property type="evidence" value="ECO:0007669"/>
    <property type="project" value="UniProtKB-KW"/>
</dbReference>
<feature type="compositionally biased region" description="Basic and acidic residues" evidence="1">
    <location>
        <begin position="35"/>
        <end position="44"/>
    </location>
</feature>
<organism evidence="2">
    <name type="scientific">uncultured Solirubrobacteraceae bacterium</name>
    <dbReference type="NCBI Taxonomy" id="1162706"/>
    <lineage>
        <taxon>Bacteria</taxon>
        <taxon>Bacillati</taxon>
        <taxon>Actinomycetota</taxon>
        <taxon>Thermoleophilia</taxon>
        <taxon>Solirubrobacterales</taxon>
        <taxon>Solirubrobacteraceae</taxon>
        <taxon>environmental samples</taxon>
    </lineage>
</organism>
<keyword evidence="2" id="KW-0456">Lyase</keyword>
<evidence type="ECO:0000256" key="1">
    <source>
        <dbReference type="SAM" id="MobiDB-lite"/>
    </source>
</evidence>
<proteinExistence type="predicted"/>
<feature type="compositionally biased region" description="Basic residues" evidence="1">
    <location>
        <begin position="85"/>
        <end position="106"/>
    </location>
</feature>
<protein>
    <submittedName>
        <fullName evidence="2">Putative lyase</fullName>
    </submittedName>
</protein>
<evidence type="ECO:0000313" key="2">
    <source>
        <dbReference type="EMBL" id="CAA9503172.1"/>
    </source>
</evidence>
<sequence>GHHHSLELPPAQRPGRLAGLLPRHPRLRGPQRRRIQGDALDHGRPCRPARHVLRPAPARRHARHHRRRAPHDPGADGQGQLLRRQPGHRRPRRHLREAGGQRRRGRPGADRAAVRAPRLRLPRPRRQPAPDPGAAL</sequence>
<accession>A0A6J4SRB4</accession>
<feature type="non-terminal residue" evidence="2">
    <location>
        <position position="136"/>
    </location>
</feature>
<feature type="non-terminal residue" evidence="2">
    <location>
        <position position="1"/>
    </location>
</feature>
<feature type="compositionally biased region" description="Basic residues" evidence="1">
    <location>
        <begin position="23"/>
        <end position="34"/>
    </location>
</feature>
<feature type="region of interest" description="Disordered" evidence="1">
    <location>
        <begin position="1"/>
        <end position="136"/>
    </location>
</feature>
<dbReference type="EMBL" id="CADCVQ010000087">
    <property type="protein sequence ID" value="CAA9503172.1"/>
    <property type="molecule type" value="Genomic_DNA"/>
</dbReference>
<feature type="compositionally biased region" description="Low complexity" evidence="1">
    <location>
        <begin position="13"/>
        <end position="22"/>
    </location>
</feature>
<gene>
    <name evidence="2" type="ORF">AVDCRST_MAG67-2298</name>
</gene>
<feature type="compositionally biased region" description="Basic residues" evidence="1">
    <location>
        <begin position="45"/>
        <end position="69"/>
    </location>
</feature>
<dbReference type="AlphaFoldDB" id="A0A6J4SRB4"/>
<reference evidence="2" key="1">
    <citation type="submission" date="2020-02" db="EMBL/GenBank/DDBJ databases">
        <authorList>
            <person name="Meier V. D."/>
        </authorList>
    </citation>
    <scope>NUCLEOTIDE SEQUENCE</scope>
    <source>
        <strain evidence="2">AVDCRST_MAG67</strain>
    </source>
</reference>
<name>A0A6J4SRB4_9ACTN</name>